<accession>A0A9D1F5L4</accession>
<gene>
    <name evidence="2" type="ORF">IAB46_10310</name>
</gene>
<dbReference type="InterPro" id="IPR008984">
    <property type="entry name" value="SMAD_FHA_dom_sf"/>
</dbReference>
<dbReference type="PROSITE" id="PS50006">
    <property type="entry name" value="FHA_DOMAIN"/>
    <property type="match status" value="1"/>
</dbReference>
<dbReference type="Gene3D" id="2.60.200.20">
    <property type="match status" value="1"/>
</dbReference>
<reference evidence="2" key="2">
    <citation type="journal article" date="2021" name="PeerJ">
        <title>Extensive microbial diversity within the chicken gut microbiome revealed by metagenomics and culture.</title>
        <authorList>
            <person name="Gilroy R."/>
            <person name="Ravi A."/>
            <person name="Getino M."/>
            <person name="Pursley I."/>
            <person name="Horton D.L."/>
            <person name="Alikhan N.F."/>
            <person name="Baker D."/>
            <person name="Gharbi K."/>
            <person name="Hall N."/>
            <person name="Watson M."/>
            <person name="Adriaenssens E.M."/>
            <person name="Foster-Nyarko E."/>
            <person name="Jarju S."/>
            <person name="Secka A."/>
            <person name="Antonio M."/>
            <person name="Oren A."/>
            <person name="Chaudhuri R.R."/>
            <person name="La Ragione R."/>
            <person name="Hildebrand F."/>
            <person name="Pallen M.J."/>
        </authorList>
    </citation>
    <scope>NUCLEOTIDE SEQUENCE</scope>
    <source>
        <strain evidence="2">CHK178-757</strain>
    </source>
</reference>
<dbReference type="Pfam" id="PF00498">
    <property type="entry name" value="FHA"/>
    <property type="match status" value="1"/>
</dbReference>
<evidence type="ECO:0000313" key="3">
    <source>
        <dbReference type="Proteomes" id="UP000823927"/>
    </source>
</evidence>
<dbReference type="SMART" id="SM00240">
    <property type="entry name" value="FHA"/>
    <property type="match status" value="1"/>
</dbReference>
<evidence type="ECO:0000259" key="1">
    <source>
        <dbReference type="PROSITE" id="PS50006"/>
    </source>
</evidence>
<name>A0A9D1F5L4_9FIRM</name>
<dbReference type="InterPro" id="IPR045962">
    <property type="entry name" value="DUF6382"/>
</dbReference>
<reference evidence="2" key="1">
    <citation type="submission" date="2020-10" db="EMBL/GenBank/DDBJ databases">
        <authorList>
            <person name="Gilroy R."/>
        </authorList>
    </citation>
    <scope>NUCLEOTIDE SEQUENCE</scope>
    <source>
        <strain evidence="2">CHK178-757</strain>
    </source>
</reference>
<dbReference type="AlphaFoldDB" id="A0A9D1F5L4"/>
<dbReference type="SUPFAM" id="SSF49879">
    <property type="entry name" value="SMAD/FHA domain"/>
    <property type="match status" value="1"/>
</dbReference>
<evidence type="ECO:0000313" key="2">
    <source>
        <dbReference type="EMBL" id="HIS47921.1"/>
    </source>
</evidence>
<dbReference type="Proteomes" id="UP000823927">
    <property type="component" value="Unassembled WGS sequence"/>
</dbReference>
<dbReference type="CDD" id="cd00060">
    <property type="entry name" value="FHA"/>
    <property type="match status" value="1"/>
</dbReference>
<comment type="caution">
    <text evidence="2">The sequence shown here is derived from an EMBL/GenBank/DDBJ whole genome shotgun (WGS) entry which is preliminary data.</text>
</comment>
<feature type="domain" description="FHA" evidence="1">
    <location>
        <begin position="221"/>
        <end position="272"/>
    </location>
</feature>
<dbReference type="Pfam" id="PF19909">
    <property type="entry name" value="DUF6382"/>
    <property type="match status" value="1"/>
</dbReference>
<dbReference type="EMBL" id="DVIT01000037">
    <property type="protein sequence ID" value="HIS47921.1"/>
    <property type="molecule type" value="Genomic_DNA"/>
</dbReference>
<dbReference type="InterPro" id="IPR000253">
    <property type="entry name" value="FHA_dom"/>
</dbReference>
<organism evidence="2 3">
    <name type="scientific">Candidatus Scybalocola faecigallinarum</name>
    <dbReference type="NCBI Taxonomy" id="2840941"/>
    <lineage>
        <taxon>Bacteria</taxon>
        <taxon>Bacillati</taxon>
        <taxon>Bacillota</taxon>
        <taxon>Clostridia</taxon>
        <taxon>Lachnospirales</taxon>
        <taxon>Lachnospiraceae</taxon>
        <taxon>Lachnospiraceae incertae sedis</taxon>
        <taxon>Candidatus Scybalocola (ex Gilroy et al. 2021)</taxon>
    </lineage>
</organism>
<protein>
    <submittedName>
        <fullName evidence="2">FHA domain-containing protein</fullName>
    </submittedName>
</protein>
<proteinExistence type="predicted"/>
<sequence>MKIKQDGAYTSFVLDDNSDFYLTGYRILKKQENDGILPCWKVLLNGKIKLIYPIGERLLLTWAAKSWKSGEVQQYIGQVLSIICRLADTGFLSPEAVWPDVDHMYMDKSSGKVFLTVLPVIVKTDPQKHLDWLMALKKALLNLMEISPGKRDSQFREQTACIRRALSLNELLEGFNTSKASEDFSENSGMEDESFLESRRLCLVLQHSPRNFSIEITKDEFTIGKLKNSVDGWIDFTPTVSRLHCKITKRNGRFYIQDLGSANHTYVNGVMAVHMEPVEIKVNDNIRLAELDFKVQWS</sequence>